<organism evidence="12 13">
    <name type="scientific">Ascosphaera apis ARSEF 7405</name>
    <dbReference type="NCBI Taxonomy" id="392613"/>
    <lineage>
        <taxon>Eukaryota</taxon>
        <taxon>Fungi</taxon>
        <taxon>Dikarya</taxon>
        <taxon>Ascomycota</taxon>
        <taxon>Pezizomycotina</taxon>
        <taxon>Eurotiomycetes</taxon>
        <taxon>Eurotiomycetidae</taxon>
        <taxon>Onygenales</taxon>
        <taxon>Ascosphaeraceae</taxon>
        <taxon>Ascosphaera</taxon>
    </lineage>
</organism>
<evidence type="ECO:0000313" key="12">
    <source>
        <dbReference type="EMBL" id="KZZ94561.1"/>
    </source>
</evidence>
<dbReference type="GO" id="GO:0120104">
    <property type="term" value="C:mitotic actomyosin contractile ring, proximal layer"/>
    <property type="evidence" value="ECO:0007669"/>
    <property type="project" value="TreeGrafter"/>
</dbReference>
<feature type="compositionally biased region" description="Low complexity" evidence="9">
    <location>
        <begin position="466"/>
        <end position="485"/>
    </location>
</feature>
<keyword evidence="5" id="KW-0206">Cytoskeleton</keyword>
<keyword evidence="2 6" id="KW-0728">SH3 domain</keyword>
<dbReference type="SUPFAM" id="SSF103657">
    <property type="entry name" value="BAR/IMD domain-like"/>
    <property type="match status" value="1"/>
</dbReference>
<dbReference type="Gene3D" id="2.30.30.40">
    <property type="entry name" value="SH3 Domains"/>
    <property type="match status" value="1"/>
</dbReference>
<evidence type="ECO:0000313" key="13">
    <source>
        <dbReference type="Proteomes" id="UP000242877"/>
    </source>
</evidence>
<evidence type="ECO:0000256" key="2">
    <source>
        <dbReference type="ARBA" id="ARBA00022443"/>
    </source>
</evidence>
<dbReference type="PANTHER" id="PTHR23065:SF7">
    <property type="entry name" value="NOSTRIN, ISOFORM H"/>
    <property type="match status" value="1"/>
</dbReference>
<dbReference type="PRINTS" id="PR00452">
    <property type="entry name" value="SH3DOMAIN"/>
</dbReference>
<proteinExistence type="predicted"/>
<protein>
    <submittedName>
        <fullName evidence="12">Uncharacterized protein</fullName>
    </submittedName>
</protein>
<dbReference type="SMART" id="SM00055">
    <property type="entry name" value="FCH"/>
    <property type="match status" value="1"/>
</dbReference>
<dbReference type="FunFam" id="1.20.1270.60:FF:000045">
    <property type="entry name" value="Cell division control protein"/>
    <property type="match status" value="1"/>
</dbReference>
<keyword evidence="7 8" id="KW-0175">Coiled coil</keyword>
<dbReference type="GO" id="GO:0005543">
    <property type="term" value="F:phospholipid binding"/>
    <property type="evidence" value="ECO:0007669"/>
    <property type="project" value="TreeGrafter"/>
</dbReference>
<sequence>MPGAVVKSSDSPGVSLSFANNFWGKDDAGVAPMFERMHNAKLCCDELKTFYNIRAAIEEEYSRKLLALSRKPLGSRETGSLRASLDTVKAETEALGKTHGAIAAQMKSELEEPLIAFAGGMKERRKIVQTGIEKLLKVKMQQTQAVNKTRDRFEQDCLRVKGYLAQGHMVMGQEERKNKAKLEKTQAQLAQNSHEYENAVKTLEETSAKWVKEWKVACDKFQDLEEERLDFTRSCLWNYANIASTACVSDDASCEKIRVALEECEVEKDIHFFIKERGTGHEIPDPPKFVNFSRGDDENDSDAGSDNDPGYSVAHFHRPINSGTRNVSPVHAANEEKEESPIGPSMSELSSASGSPRKGAAPTDSAMSRRDVRRAGRAPPPGDGRPPAGMGSTRALPPGQTPPPLDIRRKPLNSDGLDSPIDKENMSPTKRSPVNTDPAPAPAPASATSPISAFTSISPSIPSPDFPQQQQSQLPLPLSSPSQTKQPPPSPQTKPVFGGNSPFRRRSKYDRENNPTAAGAASAASVPGTQTRSPWNRPPPGTRPVKGQSPIVARQERHRSAPTVPIVAPSGQQMQDGGIPLSTASEITPVMSNEPVDPRANFQLNIGNNVFDVASPDQRLNQQSQPGGAATTPGDPASDPIAQALADLKGIGSSSAVSANSISAHGAGTGSAISRVSADQYVGLGTNPTANTSAPMVPPGEAAIRPPPPLTAPGAGAVQRGTPPPAYDSAGAAAAAPVMPSQPVRRLDAPQPAFTSAQMQRTTQKYAGRTQGVFNRPLVSGDVSPGGGDPGALRGTSPAPVQGRARRDTSPGLVRSGRVSVSPGPRDAAGYHSRSMNDRHRYQQSMPSNMPPGGNPPRSLSYSPLPHQEPIQQGSRYARHVSPNPAGGPRHSGQPTPSPRAYSNRVSPAVSAGAAGGGGIMRGQSSAHQHSARVSPYSRPATRQSAYYDGRDPSPAAYARPHSSMGMELALSPRVRDGYDEYGAAVPVDEGYGSQRSYAYGSTSDVGPLSRNVAAGAAAGGSARGRLRSRSVMADRSSDGRPVLHYARALYPYVPAIPEEIGFARGDILAILLHQDDGWWYAESADKPGYQGLVPSNYLATIN</sequence>
<feature type="compositionally biased region" description="Low complexity" evidence="9">
    <location>
        <begin position="727"/>
        <end position="743"/>
    </location>
</feature>
<dbReference type="PROSITE" id="PS50002">
    <property type="entry name" value="SH3"/>
    <property type="match status" value="1"/>
</dbReference>
<evidence type="ECO:0000256" key="1">
    <source>
        <dbReference type="ARBA" id="ARBA00004245"/>
    </source>
</evidence>
<dbReference type="SMART" id="SM00326">
    <property type="entry name" value="SH3"/>
    <property type="match status" value="1"/>
</dbReference>
<dbReference type="PANTHER" id="PTHR23065">
    <property type="entry name" value="PROLINE-SERINE-THREONINE PHOSPHATASE INTERACTING PROTEIN 1"/>
    <property type="match status" value="1"/>
</dbReference>
<feature type="region of interest" description="Disordered" evidence="9">
    <location>
        <begin position="682"/>
        <end position="962"/>
    </location>
</feature>
<feature type="domain" description="F-BAR" evidence="11">
    <location>
        <begin position="16"/>
        <end position="269"/>
    </location>
</feature>
<dbReference type="InterPro" id="IPR001060">
    <property type="entry name" value="FCH_dom"/>
</dbReference>
<comment type="subcellular location">
    <subcellularLocation>
        <location evidence="1">Cytoplasm</location>
        <location evidence="1">Cytoskeleton</location>
    </subcellularLocation>
</comment>
<dbReference type="AlphaFoldDB" id="A0A168AZB0"/>
<gene>
    <name evidence="12" type="ORF">AAP_01861</name>
</gene>
<dbReference type="VEuPathDB" id="FungiDB:AAP_01861"/>
<dbReference type="GO" id="GO:0030036">
    <property type="term" value="P:actin cytoskeleton organization"/>
    <property type="evidence" value="ECO:0007669"/>
    <property type="project" value="UniProtKB-ARBA"/>
</dbReference>
<comment type="caution">
    <text evidence="12">The sequence shown here is derived from an EMBL/GenBank/DDBJ whole genome shotgun (WGS) entry which is preliminary data.</text>
</comment>
<dbReference type="Proteomes" id="UP000242877">
    <property type="component" value="Unassembled WGS sequence"/>
</dbReference>
<dbReference type="PROSITE" id="PS51741">
    <property type="entry name" value="F_BAR"/>
    <property type="match status" value="1"/>
</dbReference>
<feature type="coiled-coil region" evidence="8">
    <location>
        <begin position="179"/>
        <end position="206"/>
    </location>
</feature>
<evidence type="ECO:0000256" key="8">
    <source>
        <dbReference type="SAM" id="Coils"/>
    </source>
</evidence>
<evidence type="ECO:0000256" key="3">
    <source>
        <dbReference type="ARBA" id="ARBA00022490"/>
    </source>
</evidence>
<dbReference type="SUPFAM" id="SSF50044">
    <property type="entry name" value="SH3-domain"/>
    <property type="match status" value="1"/>
</dbReference>
<evidence type="ECO:0000256" key="6">
    <source>
        <dbReference type="PROSITE-ProRule" id="PRU00192"/>
    </source>
</evidence>
<evidence type="ECO:0000256" key="4">
    <source>
        <dbReference type="ARBA" id="ARBA00022553"/>
    </source>
</evidence>
<evidence type="ECO:0000256" key="5">
    <source>
        <dbReference type="ARBA" id="ARBA00023212"/>
    </source>
</evidence>
<feature type="compositionally biased region" description="Polar residues" evidence="9">
    <location>
        <begin position="426"/>
        <end position="435"/>
    </location>
</feature>
<dbReference type="InterPro" id="IPR027267">
    <property type="entry name" value="AH/BAR_dom_sf"/>
</dbReference>
<evidence type="ECO:0000256" key="9">
    <source>
        <dbReference type="SAM" id="MobiDB-lite"/>
    </source>
</evidence>
<dbReference type="CDD" id="cd07651">
    <property type="entry name" value="F-BAR_PombeCdc15_like"/>
    <property type="match status" value="1"/>
</dbReference>
<feature type="domain" description="SH3" evidence="10">
    <location>
        <begin position="1042"/>
        <end position="1103"/>
    </location>
</feature>
<dbReference type="InterPro" id="IPR001452">
    <property type="entry name" value="SH3_domain"/>
</dbReference>
<dbReference type="Gene3D" id="1.20.1270.60">
    <property type="entry name" value="Arfaptin homology (AH) domain/BAR domain"/>
    <property type="match status" value="1"/>
</dbReference>
<dbReference type="Pfam" id="PF00018">
    <property type="entry name" value="SH3_1"/>
    <property type="match status" value="1"/>
</dbReference>
<feature type="compositionally biased region" description="Polar residues" evidence="9">
    <location>
        <begin position="753"/>
        <end position="765"/>
    </location>
</feature>
<keyword evidence="4" id="KW-0597">Phosphoprotein</keyword>
<dbReference type="GO" id="GO:0009898">
    <property type="term" value="C:cytoplasmic side of plasma membrane"/>
    <property type="evidence" value="ECO:0007669"/>
    <property type="project" value="TreeGrafter"/>
</dbReference>
<dbReference type="Pfam" id="PF00611">
    <property type="entry name" value="FCH"/>
    <property type="match status" value="1"/>
</dbReference>
<dbReference type="InterPro" id="IPR031160">
    <property type="entry name" value="F_BAR_dom"/>
</dbReference>
<evidence type="ECO:0000259" key="10">
    <source>
        <dbReference type="PROSITE" id="PS50002"/>
    </source>
</evidence>
<keyword evidence="3" id="KW-0963">Cytoplasm</keyword>
<name>A0A168AZB0_9EURO</name>
<evidence type="ECO:0000256" key="7">
    <source>
        <dbReference type="PROSITE-ProRule" id="PRU01077"/>
    </source>
</evidence>
<reference evidence="12 13" key="1">
    <citation type="journal article" date="2016" name="Genome Biol. Evol.">
        <title>Divergent and convergent evolution of fungal pathogenicity.</title>
        <authorList>
            <person name="Shang Y."/>
            <person name="Xiao G."/>
            <person name="Zheng P."/>
            <person name="Cen K."/>
            <person name="Zhan S."/>
            <person name="Wang C."/>
        </authorList>
    </citation>
    <scope>NUCLEOTIDE SEQUENCE [LARGE SCALE GENOMIC DNA]</scope>
    <source>
        <strain evidence="12 13">ARSEF 7405</strain>
    </source>
</reference>
<dbReference type="OrthoDB" id="4207157at2759"/>
<keyword evidence="13" id="KW-1185">Reference proteome</keyword>
<accession>A0A168AZB0</accession>
<feature type="compositionally biased region" description="Low complexity" evidence="9">
    <location>
        <begin position="444"/>
        <end position="460"/>
    </location>
</feature>
<dbReference type="EMBL" id="AZGZ01000006">
    <property type="protein sequence ID" value="KZZ94561.1"/>
    <property type="molecule type" value="Genomic_DNA"/>
</dbReference>
<feature type="region of interest" description="Disordered" evidence="9">
    <location>
        <begin position="277"/>
        <end position="646"/>
    </location>
</feature>
<evidence type="ECO:0000259" key="11">
    <source>
        <dbReference type="PROSITE" id="PS51741"/>
    </source>
</evidence>
<dbReference type="CDD" id="cd00174">
    <property type="entry name" value="SH3"/>
    <property type="match status" value="1"/>
</dbReference>
<dbReference type="InterPro" id="IPR036028">
    <property type="entry name" value="SH3-like_dom_sf"/>
</dbReference>